<dbReference type="Proteomes" id="UP000651668">
    <property type="component" value="Unassembled WGS sequence"/>
</dbReference>
<evidence type="ECO:0000313" key="3">
    <source>
        <dbReference type="Proteomes" id="UP000651668"/>
    </source>
</evidence>
<dbReference type="AlphaFoldDB" id="A0A916XE27"/>
<name>A0A916XE27_9SPHI</name>
<reference evidence="2" key="1">
    <citation type="journal article" date="2014" name="Int. J. Syst. Evol. Microbiol.">
        <title>Complete genome sequence of Corynebacterium casei LMG S-19264T (=DSM 44701T), isolated from a smear-ripened cheese.</title>
        <authorList>
            <consortium name="US DOE Joint Genome Institute (JGI-PGF)"/>
            <person name="Walter F."/>
            <person name="Albersmeier A."/>
            <person name="Kalinowski J."/>
            <person name="Ruckert C."/>
        </authorList>
    </citation>
    <scope>NUCLEOTIDE SEQUENCE</scope>
    <source>
        <strain evidence="2">CGMCC 1.15343</strain>
    </source>
</reference>
<protein>
    <submittedName>
        <fullName evidence="2">Glycosyl transferase</fullName>
    </submittedName>
</protein>
<keyword evidence="3" id="KW-1185">Reference proteome</keyword>
<organism evidence="2 3">
    <name type="scientific">Pedobacter quisquiliarum</name>
    <dbReference type="NCBI Taxonomy" id="1834438"/>
    <lineage>
        <taxon>Bacteria</taxon>
        <taxon>Pseudomonadati</taxon>
        <taxon>Bacteroidota</taxon>
        <taxon>Sphingobacteriia</taxon>
        <taxon>Sphingobacteriales</taxon>
        <taxon>Sphingobacteriaceae</taxon>
        <taxon>Pedobacter</taxon>
    </lineage>
</organism>
<keyword evidence="2" id="KW-0808">Transferase</keyword>
<dbReference type="GO" id="GO:0016740">
    <property type="term" value="F:transferase activity"/>
    <property type="evidence" value="ECO:0007669"/>
    <property type="project" value="UniProtKB-KW"/>
</dbReference>
<gene>
    <name evidence="2" type="ORF">GCM10011387_18230</name>
</gene>
<dbReference type="InterPro" id="IPR001173">
    <property type="entry name" value="Glyco_trans_2-like"/>
</dbReference>
<dbReference type="PANTHER" id="PTHR43179:SF7">
    <property type="entry name" value="RHAMNOSYLTRANSFERASE WBBL"/>
    <property type="match status" value="1"/>
</dbReference>
<comment type="caution">
    <text evidence="2">The sequence shown here is derived from an EMBL/GenBank/DDBJ whole genome shotgun (WGS) entry which is preliminary data.</text>
</comment>
<accession>A0A916XE27</accession>
<reference evidence="2" key="2">
    <citation type="submission" date="2020-09" db="EMBL/GenBank/DDBJ databases">
        <authorList>
            <person name="Sun Q."/>
            <person name="Zhou Y."/>
        </authorList>
    </citation>
    <scope>NUCLEOTIDE SEQUENCE</scope>
    <source>
        <strain evidence="2">CGMCC 1.15343</strain>
    </source>
</reference>
<dbReference type="Gene3D" id="3.90.550.10">
    <property type="entry name" value="Spore Coat Polysaccharide Biosynthesis Protein SpsA, Chain A"/>
    <property type="match status" value="1"/>
</dbReference>
<dbReference type="EMBL" id="BMIL01000005">
    <property type="protein sequence ID" value="GGC64925.1"/>
    <property type="molecule type" value="Genomic_DNA"/>
</dbReference>
<dbReference type="SUPFAM" id="SSF53448">
    <property type="entry name" value="Nucleotide-diphospho-sugar transferases"/>
    <property type="match status" value="1"/>
</dbReference>
<sequence length="289" mass="32385">MKSEYIPEVIIIDNNSSDGTKEFIREEFSTFQLVSLESNLGFGKANNLGIEMALCQGTDAVFLLNQDAYIQSDTLGQLVALSIAIEGVGILSPIQLNGDGTQIDVGFKNYLNQSRPLNDLYLNNEKVHASEVGFVNAAAWFLPKETLLVVGGFDPQFPHYGEDFDYCNRVKYHGLKIIVADDIVVCHDRQQILSSDVDKLSAKFENGIYVNLLALVKKPGDLKFLSFIKVFLYAMLQFSKEVIFLNFKVGLLYISTLLKIIGSFQLISQSKRSTRLRQSTFLKIELVEC</sequence>
<proteinExistence type="predicted"/>
<evidence type="ECO:0000259" key="1">
    <source>
        <dbReference type="Pfam" id="PF00535"/>
    </source>
</evidence>
<dbReference type="Pfam" id="PF00535">
    <property type="entry name" value="Glycos_transf_2"/>
    <property type="match status" value="1"/>
</dbReference>
<dbReference type="InterPro" id="IPR029044">
    <property type="entry name" value="Nucleotide-diphossugar_trans"/>
</dbReference>
<evidence type="ECO:0000313" key="2">
    <source>
        <dbReference type="EMBL" id="GGC64925.1"/>
    </source>
</evidence>
<feature type="domain" description="Glycosyltransferase 2-like" evidence="1">
    <location>
        <begin position="7"/>
        <end position="101"/>
    </location>
</feature>
<dbReference type="PANTHER" id="PTHR43179">
    <property type="entry name" value="RHAMNOSYLTRANSFERASE WBBL"/>
    <property type="match status" value="1"/>
</dbReference>